<dbReference type="Gene3D" id="3.30.70.270">
    <property type="match status" value="1"/>
</dbReference>
<dbReference type="SUPFAM" id="SSF56672">
    <property type="entry name" value="DNA/RNA polymerases"/>
    <property type="match status" value="1"/>
</dbReference>
<dbReference type="GO" id="GO:0006281">
    <property type="term" value="P:DNA repair"/>
    <property type="evidence" value="ECO:0007669"/>
    <property type="project" value="InterPro"/>
</dbReference>
<protein>
    <submittedName>
        <fullName evidence="8">DNA methylase</fullName>
    </submittedName>
</protein>
<keyword evidence="2" id="KW-0515">Mutator protein</keyword>
<keyword evidence="5" id="KW-0239">DNA-directed DNA polymerase</keyword>
<dbReference type="Pfam" id="PF11799">
    <property type="entry name" value="IMS_C"/>
    <property type="match status" value="1"/>
</dbReference>
<dbReference type="Gene3D" id="1.10.150.20">
    <property type="entry name" value="5' to 3' exonuclease, C-terminal subdomain"/>
    <property type="match status" value="1"/>
</dbReference>
<reference evidence="8 9" key="1">
    <citation type="journal article" date="2017" name="Front. Microbiol.">
        <title>New Insights into the Diversity of the Genus Faecalibacterium.</title>
        <authorList>
            <person name="Benevides L."/>
            <person name="Burman S."/>
            <person name="Martin R."/>
            <person name="Robert V."/>
            <person name="Thomas M."/>
            <person name="Miquel S."/>
            <person name="Chain F."/>
            <person name="Sokol H."/>
            <person name="Bermudez-Humaran L.G."/>
            <person name="Morrison M."/>
            <person name="Langella P."/>
            <person name="Azevedo V.A."/>
            <person name="Chatel J.M."/>
            <person name="Soares S."/>
        </authorList>
    </citation>
    <scope>NUCLEOTIDE SEQUENCE [LARGE SCALE GENOMIC DNA]</scope>
    <source>
        <strain evidence="8 9">CNCM I 4542</strain>
    </source>
</reference>
<dbReference type="GO" id="GO:0009432">
    <property type="term" value="P:SOS response"/>
    <property type="evidence" value="ECO:0007669"/>
    <property type="project" value="TreeGrafter"/>
</dbReference>
<comment type="similarity">
    <text evidence="1">Belongs to the DNA polymerase type-Y family.</text>
</comment>
<organism evidence="8 9">
    <name type="scientific">Faecalibacterium prausnitzii</name>
    <dbReference type="NCBI Taxonomy" id="853"/>
    <lineage>
        <taxon>Bacteria</taxon>
        <taxon>Bacillati</taxon>
        <taxon>Bacillota</taxon>
        <taxon>Clostridia</taxon>
        <taxon>Eubacteriales</taxon>
        <taxon>Oscillospiraceae</taxon>
        <taxon>Faecalibacterium</taxon>
    </lineage>
</organism>
<dbReference type="GO" id="GO:0008168">
    <property type="term" value="F:methyltransferase activity"/>
    <property type="evidence" value="ECO:0007669"/>
    <property type="project" value="UniProtKB-KW"/>
</dbReference>
<sequence>MAAQRTYLAIDLKSFYASVECVDRHLDPLTTNLVVADASRTEKTICLAVSPSLKAYKIPGRARLFEAVQRVKEVNAQRLQTAIRQKKAVRGEDGKYRFASTSFDANALNADPTLGLSYIVAPPRMQRYLDVSTQIYKTYLKYVSPADIYPYSIDEVFIDVTGYLPYYHMSAHELAMTMVREVLTNTGITATAGIGTNLYLAKLAMDIVAKHIPADKDGVRIAELDEQSYRYLLWNHRPLTDFWMTGPGTVKRLEAHGIYTMGDLARFSIHGEDRLYEIFGVDAEILIDHAWGYEPCGMEQIKSYKPGTNSISEGQVLSTPYPYDKAKLIVREMAEILMFRLTEKKLVTESITLEIGYDRENVDKGGYRGLTQTDRYGRTIPKAAHGTIRFDAPTNLGSTLINESAKLFERITDPALTVRRITINANKVTPDEGFYQVDFFTDTKKLEREKKLQQAMLGIKNKYGKNAVLKASSYEEGATMRQRNAQIGGHSAGDSAGGSDGKLQK</sequence>
<name>A0A2J4JQI4_9FIRM</name>
<dbReference type="GO" id="GO:0003887">
    <property type="term" value="F:DNA-directed DNA polymerase activity"/>
    <property type="evidence" value="ECO:0007669"/>
    <property type="project" value="UniProtKB-KW"/>
</dbReference>
<keyword evidence="3" id="KW-0548">Nucleotidyltransferase</keyword>
<evidence type="ECO:0000313" key="9">
    <source>
        <dbReference type="Proteomes" id="UP000221015"/>
    </source>
</evidence>
<evidence type="ECO:0000256" key="2">
    <source>
        <dbReference type="ARBA" id="ARBA00022457"/>
    </source>
</evidence>
<dbReference type="PANTHER" id="PTHR11076:SF35">
    <property type="entry name" value="DNA REPAIR PROTEIN HOMOLOG YOBH"/>
    <property type="match status" value="1"/>
</dbReference>
<gene>
    <name evidence="8" type="ORF">CGS50_000330</name>
</gene>
<dbReference type="RefSeq" id="WP_097782044.1">
    <property type="nucleotide sequence ID" value="NZ_NMTS02000001.1"/>
</dbReference>
<evidence type="ECO:0000313" key="8">
    <source>
        <dbReference type="EMBL" id="PLK30119.1"/>
    </source>
</evidence>
<evidence type="ECO:0000259" key="7">
    <source>
        <dbReference type="PROSITE" id="PS50173"/>
    </source>
</evidence>
<feature type="domain" description="UmuC" evidence="7">
    <location>
        <begin position="7"/>
        <end position="246"/>
    </location>
</feature>
<dbReference type="GO" id="GO:0005829">
    <property type="term" value="C:cytosol"/>
    <property type="evidence" value="ECO:0007669"/>
    <property type="project" value="TreeGrafter"/>
</dbReference>
<dbReference type="GO" id="GO:0003684">
    <property type="term" value="F:damaged DNA binding"/>
    <property type="evidence" value="ECO:0007669"/>
    <property type="project" value="InterPro"/>
</dbReference>
<keyword evidence="4" id="KW-0227">DNA damage</keyword>
<evidence type="ECO:0000256" key="1">
    <source>
        <dbReference type="ARBA" id="ARBA00010945"/>
    </source>
</evidence>
<evidence type="ECO:0000256" key="6">
    <source>
        <dbReference type="SAM" id="MobiDB-lite"/>
    </source>
</evidence>
<dbReference type="Proteomes" id="UP000221015">
    <property type="component" value="Unassembled WGS sequence"/>
</dbReference>
<dbReference type="PROSITE" id="PS50173">
    <property type="entry name" value="UMUC"/>
    <property type="match status" value="1"/>
</dbReference>
<comment type="caution">
    <text evidence="8">The sequence shown here is derived from an EMBL/GenBank/DDBJ whole genome shotgun (WGS) entry which is preliminary data.</text>
</comment>
<dbReference type="InterPro" id="IPR043128">
    <property type="entry name" value="Rev_trsase/Diguanyl_cyclase"/>
</dbReference>
<evidence type="ECO:0000256" key="4">
    <source>
        <dbReference type="ARBA" id="ARBA00022763"/>
    </source>
</evidence>
<accession>A0A2J4JQI4</accession>
<evidence type="ECO:0000256" key="3">
    <source>
        <dbReference type="ARBA" id="ARBA00022695"/>
    </source>
</evidence>
<dbReference type="EMBL" id="NMTS02000001">
    <property type="protein sequence ID" value="PLK30119.1"/>
    <property type="molecule type" value="Genomic_DNA"/>
</dbReference>
<dbReference type="InterPro" id="IPR017961">
    <property type="entry name" value="DNA_pol_Y-fam_little_finger"/>
</dbReference>
<dbReference type="InterPro" id="IPR050116">
    <property type="entry name" value="DNA_polymerase-Y"/>
</dbReference>
<dbReference type="GO" id="GO:0032259">
    <property type="term" value="P:methylation"/>
    <property type="evidence" value="ECO:0007669"/>
    <property type="project" value="UniProtKB-KW"/>
</dbReference>
<dbReference type="GO" id="GO:0042276">
    <property type="term" value="P:error-prone translesion synthesis"/>
    <property type="evidence" value="ECO:0007669"/>
    <property type="project" value="TreeGrafter"/>
</dbReference>
<proteinExistence type="inferred from homology"/>
<keyword evidence="8" id="KW-0489">Methyltransferase</keyword>
<dbReference type="InterPro" id="IPR043502">
    <property type="entry name" value="DNA/RNA_pol_sf"/>
</dbReference>
<dbReference type="PANTHER" id="PTHR11076">
    <property type="entry name" value="DNA REPAIR POLYMERASE UMUC / TRANSFERASE FAMILY MEMBER"/>
    <property type="match status" value="1"/>
</dbReference>
<keyword evidence="5" id="KW-0808">Transferase</keyword>
<feature type="region of interest" description="Disordered" evidence="6">
    <location>
        <begin position="481"/>
        <end position="505"/>
    </location>
</feature>
<evidence type="ECO:0000256" key="5">
    <source>
        <dbReference type="ARBA" id="ARBA00022932"/>
    </source>
</evidence>
<feature type="compositionally biased region" description="Gly residues" evidence="6">
    <location>
        <begin position="495"/>
        <end position="505"/>
    </location>
</feature>
<dbReference type="Pfam" id="PF00817">
    <property type="entry name" value="IMS"/>
    <property type="match status" value="1"/>
</dbReference>
<dbReference type="InterPro" id="IPR001126">
    <property type="entry name" value="UmuC"/>
</dbReference>
<dbReference type="AlphaFoldDB" id="A0A2J4JQI4"/>